<gene>
    <name evidence="2" type="ORF">ElyMa_001762500</name>
</gene>
<reference evidence="2 3" key="1">
    <citation type="journal article" date="2021" name="Elife">
        <title>Chloroplast acquisition without the gene transfer in kleptoplastic sea slugs, Plakobranchus ocellatus.</title>
        <authorList>
            <person name="Maeda T."/>
            <person name="Takahashi S."/>
            <person name="Yoshida T."/>
            <person name="Shimamura S."/>
            <person name="Takaki Y."/>
            <person name="Nagai Y."/>
            <person name="Toyoda A."/>
            <person name="Suzuki Y."/>
            <person name="Arimoto A."/>
            <person name="Ishii H."/>
            <person name="Satoh N."/>
            <person name="Nishiyama T."/>
            <person name="Hasebe M."/>
            <person name="Maruyama T."/>
            <person name="Minagawa J."/>
            <person name="Obokata J."/>
            <person name="Shigenobu S."/>
        </authorList>
    </citation>
    <scope>NUCLEOTIDE SEQUENCE [LARGE SCALE GENOMIC DNA]</scope>
</reference>
<proteinExistence type="predicted"/>
<protein>
    <submittedName>
        <fullName evidence="2">Uncharacterized protein</fullName>
    </submittedName>
</protein>
<comment type="caution">
    <text evidence="2">The sequence shown here is derived from an EMBL/GenBank/DDBJ whole genome shotgun (WGS) entry which is preliminary data.</text>
</comment>
<sequence length="182" mass="19920">MLLLLQGSTVTYQWSTVSRCYYCYKLVRLLTSGQPSHAVNYYCYKLVPLLTSGQPSHVVTVATAESKTPSTSITTSCSCHQGASRRDGNQLNVCPAVAKPARVTGHNELKIHKTDRGFGSIPPKGKSYPLLLLFWVEFADGFPDDDFTTKPGQSGHSRTRAQPMSDTNQCCNSTLKATLSII</sequence>
<dbReference type="EMBL" id="BMAT01003594">
    <property type="protein sequence ID" value="GFR58207.1"/>
    <property type="molecule type" value="Genomic_DNA"/>
</dbReference>
<accession>A0AAV4EB56</accession>
<evidence type="ECO:0000313" key="2">
    <source>
        <dbReference type="EMBL" id="GFR58207.1"/>
    </source>
</evidence>
<name>A0AAV4EB56_9GAST</name>
<evidence type="ECO:0000313" key="3">
    <source>
        <dbReference type="Proteomes" id="UP000762676"/>
    </source>
</evidence>
<evidence type="ECO:0000256" key="1">
    <source>
        <dbReference type="SAM" id="MobiDB-lite"/>
    </source>
</evidence>
<dbReference type="Proteomes" id="UP000762676">
    <property type="component" value="Unassembled WGS sequence"/>
</dbReference>
<keyword evidence="3" id="KW-1185">Reference proteome</keyword>
<feature type="compositionally biased region" description="Polar residues" evidence="1">
    <location>
        <begin position="150"/>
        <end position="168"/>
    </location>
</feature>
<dbReference type="AlphaFoldDB" id="A0AAV4EB56"/>
<feature type="region of interest" description="Disordered" evidence="1">
    <location>
        <begin position="146"/>
        <end position="168"/>
    </location>
</feature>
<organism evidence="2 3">
    <name type="scientific">Elysia marginata</name>
    <dbReference type="NCBI Taxonomy" id="1093978"/>
    <lineage>
        <taxon>Eukaryota</taxon>
        <taxon>Metazoa</taxon>
        <taxon>Spiralia</taxon>
        <taxon>Lophotrochozoa</taxon>
        <taxon>Mollusca</taxon>
        <taxon>Gastropoda</taxon>
        <taxon>Heterobranchia</taxon>
        <taxon>Euthyneura</taxon>
        <taxon>Panpulmonata</taxon>
        <taxon>Sacoglossa</taxon>
        <taxon>Placobranchoidea</taxon>
        <taxon>Plakobranchidae</taxon>
        <taxon>Elysia</taxon>
    </lineage>
</organism>